<dbReference type="PRINTS" id="PR00111">
    <property type="entry name" value="ABHYDROLASE"/>
</dbReference>
<dbReference type="SUPFAM" id="SSF53474">
    <property type="entry name" value="alpha/beta-Hydrolases"/>
    <property type="match status" value="1"/>
</dbReference>
<feature type="domain" description="AB hydrolase-1" evidence="2">
    <location>
        <begin position="58"/>
        <end position="268"/>
    </location>
</feature>
<feature type="compositionally biased region" description="Basic and acidic residues" evidence="1">
    <location>
        <begin position="1"/>
        <end position="11"/>
    </location>
</feature>
<protein>
    <submittedName>
        <fullName evidence="3">Alpha/beta hydrolase</fullName>
    </submittedName>
</protein>
<dbReference type="InterPro" id="IPR000073">
    <property type="entry name" value="AB_hydrolase_1"/>
</dbReference>
<evidence type="ECO:0000313" key="4">
    <source>
        <dbReference type="Proteomes" id="UP000832041"/>
    </source>
</evidence>
<sequence length="278" mass="29110">MGERTCHDSAHARGRPPGALDTPAPSAAPGGWEGYETTPVAGVPVHAAVLGPATAPEVVCVHGLGVSHRYFLPFARALAPRHRTVAVDLPGFGRTPGPRRGLDVPRLAAALAEWLRATGRAGVPLVANSIGCQITVHLAATAPELVGPLVLNGLMLEGGNRGVAQKTGQLLLTVPSENPALVPLVLGDYLRCGPRRIWWTLCRALDDPVSRTLPKVAAPAVVVRGTHDRLSDHESAALAADLLPRGRLVEVPGKGHALNYSAPHTLARITEELVTGRP</sequence>
<keyword evidence="3" id="KW-0378">Hydrolase</keyword>
<evidence type="ECO:0000256" key="1">
    <source>
        <dbReference type="SAM" id="MobiDB-lite"/>
    </source>
</evidence>
<reference evidence="3 4" key="1">
    <citation type="submission" date="2020-04" db="EMBL/GenBank/DDBJ databases">
        <title>Thermobifida alba genome sequencing and assembly.</title>
        <authorList>
            <person name="Luzics S."/>
            <person name="Horvath B."/>
            <person name="Nagy I."/>
            <person name="Toth A."/>
            <person name="Nagy I."/>
            <person name="Kukolya J."/>
        </authorList>
    </citation>
    <scope>NUCLEOTIDE SEQUENCE [LARGE SCALE GENOMIC DNA]</scope>
    <source>
        <strain evidence="3 4">DSM 43795</strain>
    </source>
</reference>
<dbReference type="RefSeq" id="WP_248590749.1">
    <property type="nucleotide sequence ID" value="NZ_BAABEB010000039.1"/>
</dbReference>
<dbReference type="PANTHER" id="PTHR43689:SF8">
    <property type="entry name" value="ALPHA_BETA-HYDROLASES SUPERFAMILY PROTEIN"/>
    <property type="match status" value="1"/>
</dbReference>
<accession>A0ABY4L4H9</accession>
<dbReference type="GO" id="GO:0016787">
    <property type="term" value="F:hydrolase activity"/>
    <property type="evidence" value="ECO:0007669"/>
    <property type="project" value="UniProtKB-KW"/>
</dbReference>
<dbReference type="Gene3D" id="3.40.50.1820">
    <property type="entry name" value="alpha/beta hydrolase"/>
    <property type="match status" value="1"/>
</dbReference>
<gene>
    <name evidence="3" type="ORF">FOF52_15930</name>
</gene>
<evidence type="ECO:0000259" key="2">
    <source>
        <dbReference type="Pfam" id="PF12697"/>
    </source>
</evidence>
<dbReference type="EMBL" id="CP051627">
    <property type="protein sequence ID" value="UPT22269.1"/>
    <property type="molecule type" value="Genomic_DNA"/>
</dbReference>
<dbReference type="PANTHER" id="PTHR43689">
    <property type="entry name" value="HYDROLASE"/>
    <property type="match status" value="1"/>
</dbReference>
<keyword evidence="4" id="KW-1185">Reference proteome</keyword>
<dbReference type="Pfam" id="PF12697">
    <property type="entry name" value="Abhydrolase_6"/>
    <property type="match status" value="1"/>
</dbReference>
<organism evidence="3 4">
    <name type="scientific">Thermobifida alba</name>
    <name type="common">Thermomonospora alba</name>
    <dbReference type="NCBI Taxonomy" id="53522"/>
    <lineage>
        <taxon>Bacteria</taxon>
        <taxon>Bacillati</taxon>
        <taxon>Actinomycetota</taxon>
        <taxon>Actinomycetes</taxon>
        <taxon>Streptosporangiales</taxon>
        <taxon>Nocardiopsidaceae</taxon>
        <taxon>Thermobifida</taxon>
    </lineage>
</organism>
<evidence type="ECO:0000313" key="3">
    <source>
        <dbReference type="EMBL" id="UPT22269.1"/>
    </source>
</evidence>
<proteinExistence type="predicted"/>
<dbReference type="Proteomes" id="UP000832041">
    <property type="component" value="Chromosome"/>
</dbReference>
<name>A0ABY4L4H9_THEAE</name>
<feature type="region of interest" description="Disordered" evidence="1">
    <location>
        <begin position="1"/>
        <end position="35"/>
    </location>
</feature>
<dbReference type="InterPro" id="IPR029058">
    <property type="entry name" value="AB_hydrolase_fold"/>
</dbReference>